<dbReference type="Proteomes" id="UP000886501">
    <property type="component" value="Unassembled WGS sequence"/>
</dbReference>
<keyword evidence="2" id="KW-1185">Reference proteome</keyword>
<reference evidence="1" key="1">
    <citation type="submission" date="2019-10" db="EMBL/GenBank/DDBJ databases">
        <authorList>
            <consortium name="DOE Joint Genome Institute"/>
            <person name="Kuo A."/>
            <person name="Miyauchi S."/>
            <person name="Kiss E."/>
            <person name="Drula E."/>
            <person name="Kohler A."/>
            <person name="Sanchez-Garcia M."/>
            <person name="Andreopoulos B."/>
            <person name="Barry K.W."/>
            <person name="Bonito G."/>
            <person name="Buee M."/>
            <person name="Carver A."/>
            <person name="Chen C."/>
            <person name="Cichocki N."/>
            <person name="Clum A."/>
            <person name="Culley D."/>
            <person name="Crous P.W."/>
            <person name="Fauchery L."/>
            <person name="Girlanda M."/>
            <person name="Hayes R."/>
            <person name="Keri Z."/>
            <person name="Labutti K."/>
            <person name="Lipzen A."/>
            <person name="Lombard V."/>
            <person name="Magnuson J."/>
            <person name="Maillard F."/>
            <person name="Morin E."/>
            <person name="Murat C."/>
            <person name="Nolan M."/>
            <person name="Ohm R."/>
            <person name="Pangilinan J."/>
            <person name="Pereira M."/>
            <person name="Perotto S."/>
            <person name="Peter M."/>
            <person name="Riley R."/>
            <person name="Sitrit Y."/>
            <person name="Stielow B."/>
            <person name="Szollosi G."/>
            <person name="Zifcakova L."/>
            <person name="Stursova M."/>
            <person name="Spatafora J.W."/>
            <person name="Tedersoo L."/>
            <person name="Vaario L.-M."/>
            <person name="Yamada A."/>
            <person name="Yan M."/>
            <person name="Wang P."/>
            <person name="Xu J."/>
            <person name="Bruns T."/>
            <person name="Baldrian P."/>
            <person name="Vilgalys R."/>
            <person name="Henrissat B."/>
            <person name="Grigoriev I.V."/>
            <person name="Hibbett D."/>
            <person name="Nagy L.G."/>
            <person name="Martin F.M."/>
        </authorList>
    </citation>
    <scope>NUCLEOTIDE SEQUENCE</scope>
    <source>
        <strain evidence="1">P2</strain>
    </source>
</reference>
<sequence length="354" mass="38250">MATQKSKVVVTRDLGPDVLGKLREDPSVDLFVWPPDCGCDRNWLLEEAEGAVGLVVTLTDKVDEELLTRAGANLKVVSTMSVGYEHVDLAGLAKRGVRLGYTPDVLNGAVADLSIMLALMAGRNGGNALAHVRNGEWPNISWSPFGWCGPQLSGTVGGPKKTVGFLGFGRIAQVTLNRLVGFEITRCIYTTRIGSPPKKDLEDSLTEKHRRVNPGFEGVRQVDLKTLARESDVLFILAPGGAETRHIVNEELLREMKRTSVLVNTSRGSLVDSDALAKALREGWIWGAGLDVVEGEPDVTADHPLVKQPSCVIVPHIGSATFATRTDMANTAVANVLAVLSNKPMVSEKRVWQD</sequence>
<accession>A0ACB6ZSS5</accession>
<evidence type="ECO:0000313" key="2">
    <source>
        <dbReference type="Proteomes" id="UP000886501"/>
    </source>
</evidence>
<gene>
    <name evidence="1" type="ORF">BDM02DRAFT_3178153</name>
</gene>
<reference evidence="1" key="2">
    <citation type="journal article" date="2020" name="Nat. Commun.">
        <title>Large-scale genome sequencing of mycorrhizal fungi provides insights into the early evolution of symbiotic traits.</title>
        <authorList>
            <person name="Miyauchi S."/>
            <person name="Kiss E."/>
            <person name="Kuo A."/>
            <person name="Drula E."/>
            <person name="Kohler A."/>
            <person name="Sanchez-Garcia M."/>
            <person name="Morin E."/>
            <person name="Andreopoulos B."/>
            <person name="Barry K.W."/>
            <person name="Bonito G."/>
            <person name="Buee M."/>
            <person name="Carver A."/>
            <person name="Chen C."/>
            <person name="Cichocki N."/>
            <person name="Clum A."/>
            <person name="Culley D."/>
            <person name="Crous P.W."/>
            <person name="Fauchery L."/>
            <person name="Girlanda M."/>
            <person name="Hayes R.D."/>
            <person name="Keri Z."/>
            <person name="LaButti K."/>
            <person name="Lipzen A."/>
            <person name="Lombard V."/>
            <person name="Magnuson J."/>
            <person name="Maillard F."/>
            <person name="Murat C."/>
            <person name="Nolan M."/>
            <person name="Ohm R.A."/>
            <person name="Pangilinan J."/>
            <person name="Pereira M.F."/>
            <person name="Perotto S."/>
            <person name="Peter M."/>
            <person name="Pfister S."/>
            <person name="Riley R."/>
            <person name="Sitrit Y."/>
            <person name="Stielow J.B."/>
            <person name="Szollosi G."/>
            <person name="Zifcakova L."/>
            <person name="Stursova M."/>
            <person name="Spatafora J.W."/>
            <person name="Tedersoo L."/>
            <person name="Vaario L.M."/>
            <person name="Yamada A."/>
            <person name="Yan M."/>
            <person name="Wang P."/>
            <person name="Xu J."/>
            <person name="Bruns T."/>
            <person name="Baldrian P."/>
            <person name="Vilgalys R."/>
            <person name="Dunand C."/>
            <person name="Henrissat B."/>
            <person name="Grigoriev I.V."/>
            <person name="Hibbett D."/>
            <person name="Nagy L.G."/>
            <person name="Martin F.M."/>
        </authorList>
    </citation>
    <scope>NUCLEOTIDE SEQUENCE</scope>
    <source>
        <strain evidence="1">P2</strain>
    </source>
</reference>
<dbReference type="EMBL" id="MU117968">
    <property type="protein sequence ID" value="KAF9652582.1"/>
    <property type="molecule type" value="Genomic_DNA"/>
</dbReference>
<proteinExistence type="predicted"/>
<organism evidence="1 2">
    <name type="scientific">Thelephora ganbajun</name>
    <name type="common">Ganba fungus</name>
    <dbReference type="NCBI Taxonomy" id="370292"/>
    <lineage>
        <taxon>Eukaryota</taxon>
        <taxon>Fungi</taxon>
        <taxon>Dikarya</taxon>
        <taxon>Basidiomycota</taxon>
        <taxon>Agaricomycotina</taxon>
        <taxon>Agaricomycetes</taxon>
        <taxon>Thelephorales</taxon>
        <taxon>Thelephoraceae</taxon>
        <taxon>Thelephora</taxon>
    </lineage>
</organism>
<evidence type="ECO:0000313" key="1">
    <source>
        <dbReference type="EMBL" id="KAF9652582.1"/>
    </source>
</evidence>
<name>A0ACB6ZSS5_THEGA</name>
<protein>
    <submittedName>
        <fullName evidence="1">Uncharacterized protein</fullName>
    </submittedName>
</protein>
<comment type="caution">
    <text evidence="1">The sequence shown here is derived from an EMBL/GenBank/DDBJ whole genome shotgun (WGS) entry which is preliminary data.</text>
</comment>